<comment type="catalytic activity">
    <reaction evidence="1">
        <text>ATP + protein L-histidine = ADP + protein N-phospho-L-histidine.</text>
        <dbReference type="EC" id="2.7.13.3"/>
    </reaction>
</comment>
<feature type="modified residue" description="Phosphohistidine" evidence="17">
    <location>
        <position position="812"/>
    </location>
</feature>
<dbReference type="SMART" id="SM00448">
    <property type="entry name" value="REC"/>
    <property type="match status" value="1"/>
</dbReference>
<keyword evidence="10 23" id="KW-0418">Kinase</keyword>
<organism evidence="23 24">
    <name type="scientific">Butyrivibrio fibrisolvens</name>
    <dbReference type="NCBI Taxonomy" id="831"/>
    <lineage>
        <taxon>Bacteria</taxon>
        <taxon>Bacillati</taxon>
        <taxon>Bacillota</taxon>
        <taxon>Clostridia</taxon>
        <taxon>Lachnospirales</taxon>
        <taxon>Lachnospiraceae</taxon>
        <taxon>Butyrivibrio</taxon>
    </lineage>
</organism>
<evidence type="ECO:0000259" key="21">
    <source>
        <dbReference type="PROSITE" id="PS50110"/>
    </source>
</evidence>
<evidence type="ECO:0000256" key="6">
    <source>
        <dbReference type="ARBA" id="ARBA00022475"/>
    </source>
</evidence>
<dbReference type="SMART" id="SM00387">
    <property type="entry name" value="HATPase_c"/>
    <property type="match status" value="1"/>
</dbReference>
<sequence length="955" mass="107531">MKKTLIIVIDLVIMTLILFFIVQYANAKMRESNESVIEAFEKMTVTAEQIITNYLEDEQHLCDVWANYINRSAEAGTPMTAEEAISFIRKAKISPIIYGHLIFTDEGSRSGISTHPGSKDPDDYSVSYRNIKIFDNMDKTVRQDGAVSLTRAYTNPQNGVQSIAFMNPVTIKDEDTGELKEALLMRVEPVSTLEDKLVFLKGEYENVEISLINNDGEYLVHGKSLKNSNFFEYYKSYNKADIADYNEMIDKVTSQTGTMTMFNSKGEECVISYTPLKSMDTWLLLAYIPAVELKSTNTVVDWLLLGMVTVGLLLLLGFNYLILVQYNRKLAEAAEAANQANEAKSHFLSTMSHDIRTPMNAILGLNEMVLRDSHEDEIVAYSESIRTAGKTLLGLINDILDFSKIEAGKMDIINVDYSLASMLNDLVNMVQGRADDKGLSFNLDVDRNIPSVLNGDEIRIKQVITNILSNAVKYTKEGGITFKAGFEKTKEEPDKIRLIISISDTGIGIKPEDMKRLFKAFERIEESKNRNIEGTGLGMSIAQSFLKMMGSHIEVESEYGKGSTFSFALEQGVKDWNPIGDYEESFKRSVSERKKYKERFTAPDARLLVVDDTPVNLSVFKNLLKRTKVQIDTAGSGDQGIMRYRNRHYDVIFLDHMMPDKDGIETLKEMKEIADTTNAGTPIVCLTANAISGMREMYINAGFDDYITKPIDPDRLEALLLTYLPKDKIVEASNEDSDDKGADDHDTDDHDIPDFIKRIDALNVNFGIIHCGNCEAYMDTLKTYVGSGKKNADEIQKYWADKDVKNTTIKVHALKSTSYVIGAQKLGDFAARLEKAGEAGDVDILEKEIEPLLTQYRELVDKLEPLAYEYSAKAQDGTKDAKDKPLISDDDMKEAYERLQEACNSYDYDSVADIVSKLEEYRFPEDEAARFEAIRSAVDNFDYDQIPQIIAEKTN</sequence>
<dbReference type="SUPFAM" id="SSF47384">
    <property type="entry name" value="Homodimeric domain of signal transducing histidine kinase"/>
    <property type="match status" value="1"/>
</dbReference>
<dbReference type="PANTHER" id="PTHR45339">
    <property type="entry name" value="HYBRID SIGNAL TRANSDUCTION HISTIDINE KINASE J"/>
    <property type="match status" value="1"/>
</dbReference>
<dbReference type="Gene3D" id="1.20.120.160">
    <property type="entry name" value="HPT domain"/>
    <property type="match status" value="1"/>
</dbReference>
<dbReference type="InterPro" id="IPR036890">
    <property type="entry name" value="HATPase_C_sf"/>
</dbReference>
<comment type="similarity">
    <text evidence="3">In the N-terminal section; belongs to the phytochrome family.</text>
</comment>
<dbReference type="EMBL" id="FOGJ01000011">
    <property type="protein sequence ID" value="SER81209.1"/>
    <property type="molecule type" value="Genomic_DNA"/>
</dbReference>
<dbReference type="InterPro" id="IPR004358">
    <property type="entry name" value="Sig_transdc_His_kin-like_C"/>
</dbReference>
<keyword evidence="7 18" id="KW-0597">Phosphoprotein</keyword>
<dbReference type="PANTHER" id="PTHR45339:SF1">
    <property type="entry name" value="HYBRID SIGNAL TRANSDUCTION HISTIDINE KINASE J"/>
    <property type="match status" value="1"/>
</dbReference>
<evidence type="ECO:0000256" key="9">
    <source>
        <dbReference type="ARBA" id="ARBA00022741"/>
    </source>
</evidence>
<keyword evidence="9" id="KW-0547">Nucleotide-binding</keyword>
<evidence type="ECO:0000256" key="12">
    <source>
        <dbReference type="ARBA" id="ARBA00022989"/>
    </source>
</evidence>
<evidence type="ECO:0000313" key="23">
    <source>
        <dbReference type="EMBL" id="SER81209.1"/>
    </source>
</evidence>
<evidence type="ECO:0000256" key="7">
    <source>
        <dbReference type="ARBA" id="ARBA00022553"/>
    </source>
</evidence>
<dbReference type="RefSeq" id="WP_074756067.1">
    <property type="nucleotide sequence ID" value="NZ_FOGJ01000011.1"/>
</dbReference>
<dbReference type="AlphaFoldDB" id="A0A1H9SAL4"/>
<dbReference type="Proteomes" id="UP000182584">
    <property type="component" value="Unassembled WGS sequence"/>
</dbReference>
<dbReference type="GO" id="GO:0000155">
    <property type="term" value="F:phosphorelay sensor kinase activity"/>
    <property type="evidence" value="ECO:0007669"/>
    <property type="project" value="InterPro"/>
</dbReference>
<keyword evidence="10 23" id="KW-0808">Transferase</keyword>
<reference evidence="23 24" key="1">
    <citation type="submission" date="2016-10" db="EMBL/GenBank/DDBJ databases">
        <authorList>
            <person name="de Groot N.N."/>
        </authorList>
    </citation>
    <scope>NUCLEOTIDE SEQUENCE [LARGE SCALE GENOMIC DNA]</scope>
    <source>
        <strain evidence="23 24">AR40</strain>
    </source>
</reference>
<evidence type="ECO:0000256" key="14">
    <source>
        <dbReference type="ARBA" id="ARBA00023136"/>
    </source>
</evidence>
<evidence type="ECO:0000259" key="20">
    <source>
        <dbReference type="PROSITE" id="PS50109"/>
    </source>
</evidence>
<feature type="domain" description="Response regulatory" evidence="21">
    <location>
        <begin position="606"/>
        <end position="724"/>
    </location>
</feature>
<evidence type="ECO:0000256" key="18">
    <source>
        <dbReference type="PROSITE-ProRule" id="PRU00169"/>
    </source>
</evidence>
<dbReference type="OrthoDB" id="9813048at2"/>
<dbReference type="CDD" id="cd17546">
    <property type="entry name" value="REC_hyHK_CKI1_RcsC-like"/>
    <property type="match status" value="1"/>
</dbReference>
<dbReference type="InterPro" id="IPR008207">
    <property type="entry name" value="Sig_transdc_His_kin_Hpt_dom"/>
</dbReference>
<accession>A0A1H9SAL4</accession>
<name>A0A1H9SAL4_BUTFI</name>
<keyword evidence="13" id="KW-0902">Two-component regulatory system</keyword>
<evidence type="ECO:0000256" key="19">
    <source>
        <dbReference type="SAM" id="Phobius"/>
    </source>
</evidence>
<dbReference type="InterPro" id="IPR011006">
    <property type="entry name" value="CheY-like_superfamily"/>
</dbReference>
<dbReference type="InterPro" id="IPR001789">
    <property type="entry name" value="Sig_transdc_resp-reg_receiver"/>
</dbReference>
<dbReference type="SUPFAM" id="SSF55874">
    <property type="entry name" value="ATPase domain of HSP90 chaperone/DNA topoisomerase II/histidine kinase"/>
    <property type="match status" value="1"/>
</dbReference>
<dbReference type="InterPro" id="IPR036641">
    <property type="entry name" value="HPT_dom_sf"/>
</dbReference>
<dbReference type="PROSITE" id="PS50110">
    <property type="entry name" value="RESPONSE_REGULATORY"/>
    <property type="match status" value="1"/>
</dbReference>
<evidence type="ECO:0000256" key="8">
    <source>
        <dbReference type="ARBA" id="ARBA00022692"/>
    </source>
</evidence>
<dbReference type="PRINTS" id="PR00344">
    <property type="entry name" value="BCTRLSENSOR"/>
</dbReference>
<dbReference type="Pfam" id="PF02518">
    <property type="entry name" value="HATPase_c"/>
    <property type="match status" value="1"/>
</dbReference>
<dbReference type="Gene3D" id="3.30.565.10">
    <property type="entry name" value="Histidine kinase-like ATPase, C-terminal domain"/>
    <property type="match status" value="1"/>
</dbReference>
<dbReference type="FunFam" id="3.30.565.10:FF:000010">
    <property type="entry name" value="Sensor histidine kinase RcsC"/>
    <property type="match status" value="1"/>
</dbReference>
<dbReference type="CDD" id="cd16922">
    <property type="entry name" value="HATPase_EvgS-ArcB-TorS-like"/>
    <property type="match status" value="1"/>
</dbReference>
<feature type="transmembrane region" description="Helical" evidence="19">
    <location>
        <begin position="6"/>
        <end position="25"/>
    </location>
</feature>
<feature type="transmembrane region" description="Helical" evidence="19">
    <location>
        <begin position="302"/>
        <end position="323"/>
    </location>
</feature>
<comment type="function">
    <text evidence="15">May play the central regulatory role in sporulation. It may be an element of the effector pathway responsible for the activation of sporulation genes in response to nutritional stress. Spo0A may act in concert with spo0H (a sigma factor) to control the expression of some genes that are critical to the sporulation process.</text>
</comment>
<dbReference type="PROSITE" id="PS50894">
    <property type="entry name" value="HPT"/>
    <property type="match status" value="1"/>
</dbReference>
<comment type="subcellular location">
    <subcellularLocation>
        <location evidence="2">Cell membrane</location>
        <topology evidence="2">Multi-pass membrane protein</topology>
    </subcellularLocation>
</comment>
<dbReference type="InterPro" id="IPR005467">
    <property type="entry name" value="His_kinase_dom"/>
</dbReference>
<feature type="domain" description="Histidine kinase" evidence="20">
    <location>
        <begin position="350"/>
        <end position="573"/>
    </location>
</feature>
<gene>
    <name evidence="23" type="ORF">SAMN04487884_111119</name>
</gene>
<evidence type="ECO:0000259" key="22">
    <source>
        <dbReference type="PROSITE" id="PS50894"/>
    </source>
</evidence>
<dbReference type="SMART" id="SM00388">
    <property type="entry name" value="HisKA"/>
    <property type="match status" value="1"/>
</dbReference>
<feature type="domain" description="HPt" evidence="22">
    <location>
        <begin position="773"/>
        <end position="870"/>
    </location>
</feature>
<dbReference type="CDD" id="cd00082">
    <property type="entry name" value="HisKA"/>
    <property type="match status" value="1"/>
</dbReference>
<dbReference type="Pfam" id="PF00072">
    <property type="entry name" value="Response_reg"/>
    <property type="match status" value="1"/>
</dbReference>
<dbReference type="SUPFAM" id="SSF52172">
    <property type="entry name" value="CheY-like"/>
    <property type="match status" value="1"/>
</dbReference>
<keyword evidence="12 19" id="KW-1133">Transmembrane helix</keyword>
<evidence type="ECO:0000256" key="17">
    <source>
        <dbReference type="PROSITE-ProRule" id="PRU00110"/>
    </source>
</evidence>
<dbReference type="eggNOG" id="COG2198">
    <property type="taxonomic scope" value="Bacteria"/>
</dbReference>
<dbReference type="Gene3D" id="3.30.450.20">
    <property type="entry name" value="PAS domain"/>
    <property type="match status" value="1"/>
</dbReference>
<dbReference type="eggNOG" id="COG2205">
    <property type="taxonomic scope" value="Bacteria"/>
</dbReference>
<dbReference type="GO" id="GO:0005886">
    <property type="term" value="C:plasma membrane"/>
    <property type="evidence" value="ECO:0007669"/>
    <property type="project" value="UniProtKB-SubCell"/>
</dbReference>
<dbReference type="CDD" id="cd18774">
    <property type="entry name" value="PDC2_HK_sensor"/>
    <property type="match status" value="1"/>
</dbReference>
<evidence type="ECO:0000256" key="5">
    <source>
        <dbReference type="ARBA" id="ARBA00018672"/>
    </source>
</evidence>
<evidence type="ECO:0000256" key="10">
    <source>
        <dbReference type="ARBA" id="ARBA00022777"/>
    </source>
</evidence>
<evidence type="ECO:0000256" key="1">
    <source>
        <dbReference type="ARBA" id="ARBA00000085"/>
    </source>
</evidence>
<keyword evidence="8 19" id="KW-0812">Transmembrane</keyword>
<evidence type="ECO:0000256" key="15">
    <source>
        <dbReference type="ARBA" id="ARBA00024867"/>
    </source>
</evidence>
<dbReference type="EC" id="2.7.13.3" evidence="4"/>
<evidence type="ECO:0000256" key="3">
    <source>
        <dbReference type="ARBA" id="ARBA00006402"/>
    </source>
</evidence>
<keyword evidence="6" id="KW-1003">Cell membrane</keyword>
<dbReference type="PROSITE" id="PS50109">
    <property type="entry name" value="HIS_KIN"/>
    <property type="match status" value="1"/>
</dbReference>
<dbReference type="Pfam" id="PF00512">
    <property type="entry name" value="HisKA"/>
    <property type="match status" value="1"/>
</dbReference>
<dbReference type="Gene3D" id="3.40.50.2300">
    <property type="match status" value="1"/>
</dbReference>
<dbReference type="InterPro" id="IPR003661">
    <property type="entry name" value="HisK_dim/P_dom"/>
</dbReference>
<evidence type="ECO:0000256" key="4">
    <source>
        <dbReference type="ARBA" id="ARBA00012438"/>
    </source>
</evidence>
<dbReference type="Gene3D" id="1.10.287.130">
    <property type="match status" value="1"/>
</dbReference>
<dbReference type="eggNOG" id="COG0784">
    <property type="taxonomic scope" value="Bacteria"/>
</dbReference>
<keyword evidence="14 19" id="KW-0472">Membrane</keyword>
<feature type="modified residue" description="4-aspartylphosphate" evidence="18">
    <location>
        <position position="655"/>
    </location>
</feature>
<dbReference type="InterPro" id="IPR036097">
    <property type="entry name" value="HisK_dim/P_sf"/>
</dbReference>
<dbReference type="SUPFAM" id="SSF47226">
    <property type="entry name" value="Histidine-containing phosphotransfer domain, HPT domain"/>
    <property type="match status" value="1"/>
</dbReference>
<evidence type="ECO:0000256" key="16">
    <source>
        <dbReference type="ARBA" id="ARBA00074306"/>
    </source>
</evidence>
<evidence type="ECO:0000256" key="13">
    <source>
        <dbReference type="ARBA" id="ARBA00023012"/>
    </source>
</evidence>
<protein>
    <recommendedName>
        <fullName evidence="16">Circadian input-output histidine kinase CikA</fullName>
        <ecNumber evidence="4">2.7.13.3</ecNumber>
    </recommendedName>
    <alternativeName>
        <fullName evidence="5">Stage 0 sporulation protein A homolog</fullName>
    </alternativeName>
</protein>
<dbReference type="GO" id="GO:0005524">
    <property type="term" value="F:ATP binding"/>
    <property type="evidence" value="ECO:0007669"/>
    <property type="project" value="UniProtKB-KW"/>
</dbReference>
<evidence type="ECO:0000313" key="24">
    <source>
        <dbReference type="Proteomes" id="UP000182584"/>
    </source>
</evidence>
<evidence type="ECO:0000256" key="2">
    <source>
        <dbReference type="ARBA" id="ARBA00004651"/>
    </source>
</evidence>
<proteinExistence type="inferred from homology"/>
<evidence type="ECO:0000256" key="11">
    <source>
        <dbReference type="ARBA" id="ARBA00022840"/>
    </source>
</evidence>
<dbReference type="InterPro" id="IPR003594">
    <property type="entry name" value="HATPase_dom"/>
</dbReference>
<keyword evidence="11" id="KW-0067">ATP-binding</keyword>